<gene>
    <name evidence="2" type="ORF">AVDCRST_MAG32-1762</name>
</gene>
<dbReference type="AlphaFoldDB" id="A0A6J4NAE4"/>
<reference evidence="2" key="1">
    <citation type="submission" date="2020-02" db="EMBL/GenBank/DDBJ databases">
        <authorList>
            <person name="Meier V. D."/>
        </authorList>
    </citation>
    <scope>NUCLEOTIDE SEQUENCE</scope>
    <source>
        <strain evidence="2">AVDCRST_MAG32</strain>
    </source>
</reference>
<feature type="compositionally biased region" description="Basic residues" evidence="1">
    <location>
        <begin position="1"/>
        <end position="11"/>
    </location>
</feature>
<organism evidence="2">
    <name type="scientific">uncultured Nocardioides sp</name>
    <dbReference type="NCBI Taxonomy" id="198441"/>
    <lineage>
        <taxon>Bacteria</taxon>
        <taxon>Bacillati</taxon>
        <taxon>Actinomycetota</taxon>
        <taxon>Actinomycetes</taxon>
        <taxon>Propionibacteriales</taxon>
        <taxon>Nocardioidaceae</taxon>
        <taxon>Nocardioides</taxon>
        <taxon>environmental samples</taxon>
    </lineage>
</organism>
<dbReference type="EMBL" id="CADCUM010000077">
    <property type="protein sequence ID" value="CAA9382608.1"/>
    <property type="molecule type" value="Genomic_DNA"/>
</dbReference>
<evidence type="ECO:0000313" key="2">
    <source>
        <dbReference type="EMBL" id="CAA9382608.1"/>
    </source>
</evidence>
<protein>
    <submittedName>
        <fullName evidence="2">Iron-sulfur cluster insertion protein SCO2161</fullName>
    </submittedName>
</protein>
<feature type="compositionally biased region" description="Basic and acidic residues" evidence="1">
    <location>
        <begin position="78"/>
        <end position="89"/>
    </location>
</feature>
<feature type="compositionally biased region" description="Basic and acidic residues" evidence="1">
    <location>
        <begin position="98"/>
        <end position="108"/>
    </location>
</feature>
<feature type="compositionally biased region" description="Low complexity" evidence="1">
    <location>
        <begin position="30"/>
        <end position="57"/>
    </location>
</feature>
<feature type="compositionally biased region" description="Basic and acidic residues" evidence="1">
    <location>
        <begin position="16"/>
        <end position="29"/>
    </location>
</feature>
<evidence type="ECO:0000256" key="1">
    <source>
        <dbReference type="SAM" id="MobiDB-lite"/>
    </source>
</evidence>
<accession>A0A6J4NAE4</accession>
<proteinExistence type="predicted"/>
<feature type="non-terminal residue" evidence="2">
    <location>
        <position position="1"/>
    </location>
</feature>
<feature type="compositionally biased region" description="Basic residues" evidence="1">
    <location>
        <begin position="58"/>
        <end position="77"/>
    </location>
</feature>
<sequence>DRAGRDHHRASYRPDQPLRDRGGEGEEPPRAGGSRRPGPAHLRAAGRLLRPALPALLRRAHPRRRRHDRLRRRHRRRRPDERPLPQRCRDRLRRHHREAGLHHRQPQRDRVLRLRRLVPL</sequence>
<feature type="non-terminal residue" evidence="2">
    <location>
        <position position="120"/>
    </location>
</feature>
<name>A0A6J4NAE4_9ACTN</name>
<feature type="region of interest" description="Disordered" evidence="1">
    <location>
        <begin position="1"/>
        <end position="108"/>
    </location>
</feature>